<feature type="transmembrane region" description="Helical" evidence="1">
    <location>
        <begin position="165"/>
        <end position="182"/>
    </location>
</feature>
<feature type="transmembrane region" description="Helical" evidence="1">
    <location>
        <begin position="242"/>
        <end position="259"/>
    </location>
</feature>
<protein>
    <recommendedName>
        <fullName evidence="6">Acyltransferase</fullName>
    </recommendedName>
</protein>
<feature type="transmembrane region" description="Helical" evidence="1">
    <location>
        <begin position="219"/>
        <end position="236"/>
    </location>
</feature>
<sequence>MQFRKNINALRALAVLAVVLFHFRIPGFDGGFVGVDIFFVISGFLMTGIIVTGLQQRNFSLLGFYASRARRIIPALLTLCIALLIFGYVYLPLDDFRETIRTIKSSLLFSSNFLFAKDGNYFDAPLHENWLLHTWSLSVEWQFYLLYPLLMMGLFKYCGERTSKIALVVLAAISLGASVYLSKTHPVFAFYMLPTRAWEMIVGGLAFVFPLALSRRNSALCEGAGLLAIALSVTYFSEEDLWPGYLALLPVIGTLLVIYSNRQSLFSRNEILQFTGSISYSVYLWHWPLVVLLYLCGLLSSWPHVLGAIALSLLLGAVSYYWVESKVSRTSTAPRTLFKFASLIVGVIGFSAATSSLVKQYPDARLAFVDLGQPEYTSKLYPQECYPNRYAAADCKLGTGEISVILFGDSHAQSTAAAVQMSNPQAALSWSRGGCPPLLNFEMRDKDLQDKCRAFNDEKLRVLKTDFPGVPVVLFSRAALYADPGRSNNYRIHFPDSPHSGDAAFVDAYIAEYSKTVCSIAENHPVYIVRPIPEMPFSVYKGLNLNQRLFRQNADISITLSEYEKRNRIANYTIEAAAKRCHATVIDPTPYLCPAGTCMGSRDGVAWYFDDNHLVDAGNQQLKGLFKELIKAI</sequence>
<dbReference type="Proteomes" id="UP000377224">
    <property type="component" value="Unassembled WGS sequence"/>
</dbReference>
<dbReference type="RefSeq" id="WP_150648638.1">
    <property type="nucleotide sequence ID" value="NZ_CABVIN010000010.1"/>
</dbReference>
<dbReference type="GO" id="GO:0016020">
    <property type="term" value="C:membrane"/>
    <property type="evidence" value="ECO:0007669"/>
    <property type="project" value="TreeGrafter"/>
</dbReference>
<dbReference type="Pfam" id="PF01757">
    <property type="entry name" value="Acyl_transf_3"/>
    <property type="match status" value="1"/>
</dbReference>
<evidence type="ECO:0000313" key="4">
    <source>
        <dbReference type="EMBL" id="VVP49573.1"/>
    </source>
</evidence>
<keyword evidence="1" id="KW-0812">Transmembrane</keyword>
<evidence type="ECO:0000256" key="1">
    <source>
        <dbReference type="SAM" id="Phobius"/>
    </source>
</evidence>
<evidence type="ECO:0000259" key="3">
    <source>
        <dbReference type="Pfam" id="PF19040"/>
    </source>
</evidence>
<dbReference type="InterPro" id="IPR043968">
    <property type="entry name" value="SGNH"/>
</dbReference>
<feature type="transmembrane region" description="Helical" evidence="1">
    <location>
        <begin position="336"/>
        <end position="358"/>
    </location>
</feature>
<keyword evidence="1" id="KW-1133">Transmembrane helix</keyword>
<feature type="transmembrane region" description="Helical" evidence="1">
    <location>
        <begin position="72"/>
        <end position="91"/>
    </location>
</feature>
<evidence type="ECO:0000259" key="2">
    <source>
        <dbReference type="Pfam" id="PF01757"/>
    </source>
</evidence>
<feature type="transmembrane region" description="Helical" evidence="1">
    <location>
        <begin position="31"/>
        <end position="51"/>
    </location>
</feature>
<evidence type="ECO:0008006" key="6">
    <source>
        <dbReference type="Google" id="ProtNLM"/>
    </source>
</evidence>
<evidence type="ECO:0000313" key="5">
    <source>
        <dbReference type="Proteomes" id="UP000377224"/>
    </source>
</evidence>
<dbReference type="GO" id="GO:0016747">
    <property type="term" value="F:acyltransferase activity, transferring groups other than amino-acyl groups"/>
    <property type="evidence" value="ECO:0007669"/>
    <property type="project" value="InterPro"/>
</dbReference>
<accession>A0A5E7PRA8</accession>
<dbReference type="InterPro" id="IPR050879">
    <property type="entry name" value="Acyltransferase_3"/>
</dbReference>
<feature type="transmembrane region" description="Helical" evidence="1">
    <location>
        <begin position="188"/>
        <end position="212"/>
    </location>
</feature>
<feature type="transmembrane region" description="Helical" evidence="1">
    <location>
        <begin position="7"/>
        <end position="25"/>
    </location>
</feature>
<proteinExistence type="predicted"/>
<gene>
    <name evidence="4" type="ORF">PS896_05292</name>
</gene>
<keyword evidence="1" id="KW-0472">Membrane</keyword>
<feature type="domain" description="Acyltransferase 3" evidence="2">
    <location>
        <begin position="5"/>
        <end position="319"/>
    </location>
</feature>
<dbReference type="EMBL" id="CABVIN010000010">
    <property type="protein sequence ID" value="VVP49573.1"/>
    <property type="molecule type" value="Genomic_DNA"/>
</dbReference>
<dbReference type="InterPro" id="IPR002656">
    <property type="entry name" value="Acyl_transf_3_dom"/>
</dbReference>
<dbReference type="Pfam" id="PF19040">
    <property type="entry name" value="SGNH"/>
    <property type="match status" value="1"/>
</dbReference>
<dbReference type="GO" id="GO:0009103">
    <property type="term" value="P:lipopolysaccharide biosynthetic process"/>
    <property type="evidence" value="ECO:0007669"/>
    <property type="project" value="TreeGrafter"/>
</dbReference>
<name>A0A5E7PRA8_PSEFL</name>
<feature type="domain" description="SGNH" evidence="3">
    <location>
        <begin position="390"/>
        <end position="627"/>
    </location>
</feature>
<feature type="transmembrane region" description="Helical" evidence="1">
    <location>
        <begin position="141"/>
        <end position="158"/>
    </location>
</feature>
<dbReference type="AlphaFoldDB" id="A0A5E7PRA8"/>
<dbReference type="PANTHER" id="PTHR23028:SF53">
    <property type="entry name" value="ACYL_TRANSF_3 DOMAIN-CONTAINING PROTEIN"/>
    <property type="match status" value="1"/>
</dbReference>
<reference evidence="4 5" key="1">
    <citation type="submission" date="2019-09" db="EMBL/GenBank/DDBJ databases">
        <authorList>
            <person name="Chandra G."/>
            <person name="Truman W A."/>
        </authorList>
    </citation>
    <scope>NUCLEOTIDE SEQUENCE [LARGE SCALE GENOMIC DNA]</scope>
    <source>
        <strain evidence="4">PS896</strain>
    </source>
</reference>
<feature type="transmembrane region" description="Helical" evidence="1">
    <location>
        <begin position="306"/>
        <end position="324"/>
    </location>
</feature>
<organism evidence="4 5">
    <name type="scientific">Pseudomonas fluorescens</name>
    <dbReference type="NCBI Taxonomy" id="294"/>
    <lineage>
        <taxon>Bacteria</taxon>
        <taxon>Pseudomonadati</taxon>
        <taxon>Pseudomonadota</taxon>
        <taxon>Gammaproteobacteria</taxon>
        <taxon>Pseudomonadales</taxon>
        <taxon>Pseudomonadaceae</taxon>
        <taxon>Pseudomonas</taxon>
    </lineage>
</organism>
<dbReference type="PANTHER" id="PTHR23028">
    <property type="entry name" value="ACETYLTRANSFERASE"/>
    <property type="match status" value="1"/>
</dbReference>
<feature type="transmembrane region" description="Helical" evidence="1">
    <location>
        <begin position="280"/>
        <end position="300"/>
    </location>
</feature>